<dbReference type="EMBL" id="LAOI01000001">
    <property type="protein sequence ID" value="KJV90625.1"/>
    <property type="molecule type" value="Genomic_DNA"/>
</dbReference>
<evidence type="ECO:0000313" key="1">
    <source>
        <dbReference type="EMBL" id="KJV90625.1"/>
    </source>
</evidence>
<accession>A0A0F3QDI1</accession>
<sequence>MSSRGGVARMDNSSPCHPVIYELDPVKNTNKINIFLFSGSRNQVAG</sequence>
<proteinExistence type="predicted"/>
<reference evidence="1 2" key="1">
    <citation type="submission" date="2015-02" db="EMBL/GenBank/DDBJ databases">
        <title>Genome Sequencing of Rickettsiales.</title>
        <authorList>
            <person name="Daugherty S.C."/>
            <person name="Su Q."/>
            <person name="Abolude K."/>
            <person name="Beier-Sexton M."/>
            <person name="Carlyon J.A."/>
            <person name="Carter R."/>
            <person name="Day N.P."/>
            <person name="Dumler S.J."/>
            <person name="Dyachenko V."/>
            <person name="Godinez A."/>
            <person name="Kurtti T.J."/>
            <person name="Lichay M."/>
            <person name="Mullins K.E."/>
            <person name="Ott S."/>
            <person name="Pappas-Brown V."/>
            <person name="Paris D.H."/>
            <person name="Patel P."/>
            <person name="Richards A.L."/>
            <person name="Sadzewicz L."/>
            <person name="Sears K."/>
            <person name="Seidman D."/>
            <person name="Sengamalay N."/>
            <person name="Stenos J."/>
            <person name="Tallon L.J."/>
            <person name="Vincent G."/>
            <person name="Fraser C.M."/>
            <person name="Munderloh U."/>
            <person name="Dunning-Hotopp J.C."/>
        </authorList>
    </citation>
    <scope>NUCLEOTIDE SEQUENCE [LARGE SCALE GENOMIC DNA]</scope>
    <source>
        <strain evidence="1 2">RML An4</strain>
    </source>
</reference>
<keyword evidence="2" id="KW-1185">Reference proteome</keyword>
<gene>
    <name evidence="1" type="ORF">RBEAN4_1633</name>
</gene>
<dbReference type="Proteomes" id="UP000033661">
    <property type="component" value="Unassembled WGS sequence"/>
</dbReference>
<protein>
    <submittedName>
        <fullName evidence="1">Uncharacterized protein</fullName>
    </submittedName>
</protein>
<dbReference type="AlphaFoldDB" id="A0A0F3QDI1"/>
<name>A0A0F3QDI1_RICBE</name>
<organism evidence="1 2">
    <name type="scientific">Rickettsia bellii str. RML An4</name>
    <dbReference type="NCBI Taxonomy" id="1359193"/>
    <lineage>
        <taxon>Bacteria</taxon>
        <taxon>Pseudomonadati</taxon>
        <taxon>Pseudomonadota</taxon>
        <taxon>Alphaproteobacteria</taxon>
        <taxon>Rickettsiales</taxon>
        <taxon>Rickettsiaceae</taxon>
        <taxon>Rickettsieae</taxon>
        <taxon>Rickettsia</taxon>
        <taxon>belli group</taxon>
    </lineage>
</organism>
<evidence type="ECO:0000313" key="2">
    <source>
        <dbReference type="Proteomes" id="UP000033661"/>
    </source>
</evidence>
<dbReference type="PATRIC" id="fig|1359193.3.peg.1583"/>
<comment type="caution">
    <text evidence="1">The sequence shown here is derived from an EMBL/GenBank/DDBJ whole genome shotgun (WGS) entry which is preliminary data.</text>
</comment>